<dbReference type="RefSeq" id="WP_133194883.1">
    <property type="nucleotide sequence ID" value="NZ_JBHUCW010000018.1"/>
</dbReference>
<reference evidence="2 3" key="1">
    <citation type="submission" date="2019-03" db="EMBL/GenBank/DDBJ databases">
        <title>Paraburkholderia sp. 4M-K11, isolated from subtropical forest soil.</title>
        <authorList>
            <person name="Gao Z.-H."/>
            <person name="Qiu L.-H."/>
        </authorList>
    </citation>
    <scope>NUCLEOTIDE SEQUENCE [LARGE SCALE GENOMIC DNA]</scope>
    <source>
        <strain evidence="2 3">4M-K11</strain>
    </source>
</reference>
<keyword evidence="3" id="KW-1185">Reference proteome</keyword>
<proteinExistence type="predicted"/>
<sequence>MNEELRIAILAVRLYAERHPRPPQVSMSQAAEMLGISRQTVAKMVRFGQIKLNKYGRISIEQVDAVLESV</sequence>
<dbReference type="SUPFAM" id="SSF88659">
    <property type="entry name" value="Sigma3 and sigma4 domains of RNA polymerase sigma factors"/>
    <property type="match status" value="1"/>
</dbReference>
<organism evidence="2 3">
    <name type="scientific">Paraburkholderia silviterrae</name>
    <dbReference type="NCBI Taxonomy" id="2528715"/>
    <lineage>
        <taxon>Bacteria</taxon>
        <taxon>Pseudomonadati</taxon>
        <taxon>Pseudomonadota</taxon>
        <taxon>Betaproteobacteria</taxon>
        <taxon>Burkholderiales</taxon>
        <taxon>Burkholderiaceae</taxon>
        <taxon>Paraburkholderia</taxon>
    </lineage>
</organism>
<evidence type="ECO:0000313" key="2">
    <source>
        <dbReference type="EMBL" id="TDG24031.1"/>
    </source>
</evidence>
<feature type="domain" description="Helix-turn-helix" evidence="1">
    <location>
        <begin position="27"/>
        <end position="68"/>
    </location>
</feature>
<accession>A0A4R5MB67</accession>
<dbReference type="InterPro" id="IPR041657">
    <property type="entry name" value="HTH_17"/>
</dbReference>
<protein>
    <submittedName>
        <fullName evidence="2">DNA-binding protein</fullName>
    </submittedName>
</protein>
<name>A0A4R5MB67_9BURK</name>
<dbReference type="GO" id="GO:0003677">
    <property type="term" value="F:DNA binding"/>
    <property type="evidence" value="ECO:0007669"/>
    <property type="project" value="UniProtKB-KW"/>
</dbReference>
<dbReference type="Proteomes" id="UP000295722">
    <property type="component" value="Unassembled WGS sequence"/>
</dbReference>
<dbReference type="InterPro" id="IPR013324">
    <property type="entry name" value="RNA_pol_sigma_r3/r4-like"/>
</dbReference>
<keyword evidence="2" id="KW-0238">DNA-binding</keyword>
<dbReference type="OrthoDB" id="8779474at2"/>
<evidence type="ECO:0000259" key="1">
    <source>
        <dbReference type="Pfam" id="PF12728"/>
    </source>
</evidence>
<dbReference type="EMBL" id="SMRP01000004">
    <property type="protein sequence ID" value="TDG24031.1"/>
    <property type="molecule type" value="Genomic_DNA"/>
</dbReference>
<comment type="caution">
    <text evidence="2">The sequence shown here is derived from an EMBL/GenBank/DDBJ whole genome shotgun (WGS) entry which is preliminary data.</text>
</comment>
<dbReference type="Pfam" id="PF12728">
    <property type="entry name" value="HTH_17"/>
    <property type="match status" value="1"/>
</dbReference>
<gene>
    <name evidence="2" type="ORF">EYW47_10985</name>
</gene>
<dbReference type="AlphaFoldDB" id="A0A4R5MB67"/>
<evidence type="ECO:0000313" key="3">
    <source>
        <dbReference type="Proteomes" id="UP000295722"/>
    </source>
</evidence>